<evidence type="ECO:0000313" key="1">
    <source>
        <dbReference type="EMBL" id="KAH3897124.1"/>
    </source>
</evidence>
<name>A0A9D4NNW2_DREPO</name>
<evidence type="ECO:0000313" key="2">
    <source>
        <dbReference type="Proteomes" id="UP000828390"/>
    </source>
</evidence>
<dbReference type="AlphaFoldDB" id="A0A9D4NNW2"/>
<keyword evidence="2" id="KW-1185">Reference proteome</keyword>
<dbReference type="EMBL" id="JAIWYP010000001">
    <property type="protein sequence ID" value="KAH3897124.1"/>
    <property type="molecule type" value="Genomic_DNA"/>
</dbReference>
<comment type="caution">
    <text evidence="1">The sequence shown here is derived from an EMBL/GenBank/DDBJ whole genome shotgun (WGS) entry which is preliminary data.</text>
</comment>
<reference evidence="1" key="1">
    <citation type="journal article" date="2019" name="bioRxiv">
        <title>The Genome of the Zebra Mussel, Dreissena polymorpha: A Resource for Invasive Species Research.</title>
        <authorList>
            <person name="McCartney M.A."/>
            <person name="Auch B."/>
            <person name="Kono T."/>
            <person name="Mallez S."/>
            <person name="Zhang Y."/>
            <person name="Obille A."/>
            <person name="Becker A."/>
            <person name="Abrahante J.E."/>
            <person name="Garbe J."/>
            <person name="Badalamenti J.P."/>
            <person name="Herman A."/>
            <person name="Mangelson H."/>
            <person name="Liachko I."/>
            <person name="Sullivan S."/>
            <person name="Sone E.D."/>
            <person name="Koren S."/>
            <person name="Silverstein K.A.T."/>
            <person name="Beckman K.B."/>
            <person name="Gohl D.M."/>
        </authorList>
    </citation>
    <scope>NUCLEOTIDE SEQUENCE</scope>
    <source>
        <strain evidence="1">Duluth1</strain>
        <tissue evidence="1">Whole animal</tissue>
    </source>
</reference>
<sequence>MISDNSDNVRREPPFAFCVRFMRQEAHCAPYILWFEMNRAMTEEEVAQGHAADKQWMDNAEVDARPFLHYLQYLTYGGLGERKKNSYMRLEYSSLI</sequence>
<accession>A0A9D4NNW2</accession>
<protein>
    <submittedName>
        <fullName evidence="1">Uncharacterized protein</fullName>
    </submittedName>
</protein>
<reference evidence="1" key="2">
    <citation type="submission" date="2020-11" db="EMBL/GenBank/DDBJ databases">
        <authorList>
            <person name="McCartney M.A."/>
            <person name="Auch B."/>
            <person name="Kono T."/>
            <person name="Mallez S."/>
            <person name="Becker A."/>
            <person name="Gohl D.M."/>
            <person name="Silverstein K.A.T."/>
            <person name="Koren S."/>
            <person name="Bechman K.B."/>
            <person name="Herman A."/>
            <person name="Abrahante J.E."/>
            <person name="Garbe J."/>
        </authorList>
    </citation>
    <scope>NUCLEOTIDE SEQUENCE</scope>
    <source>
        <strain evidence="1">Duluth1</strain>
        <tissue evidence="1">Whole animal</tissue>
    </source>
</reference>
<proteinExistence type="predicted"/>
<dbReference type="Proteomes" id="UP000828390">
    <property type="component" value="Unassembled WGS sequence"/>
</dbReference>
<organism evidence="1 2">
    <name type="scientific">Dreissena polymorpha</name>
    <name type="common">Zebra mussel</name>
    <name type="synonym">Mytilus polymorpha</name>
    <dbReference type="NCBI Taxonomy" id="45954"/>
    <lineage>
        <taxon>Eukaryota</taxon>
        <taxon>Metazoa</taxon>
        <taxon>Spiralia</taxon>
        <taxon>Lophotrochozoa</taxon>
        <taxon>Mollusca</taxon>
        <taxon>Bivalvia</taxon>
        <taxon>Autobranchia</taxon>
        <taxon>Heteroconchia</taxon>
        <taxon>Euheterodonta</taxon>
        <taxon>Imparidentia</taxon>
        <taxon>Neoheterodontei</taxon>
        <taxon>Myida</taxon>
        <taxon>Dreissenoidea</taxon>
        <taxon>Dreissenidae</taxon>
        <taxon>Dreissena</taxon>
    </lineage>
</organism>
<gene>
    <name evidence="1" type="ORF">DPMN_021309</name>
</gene>